<reference evidence="2" key="1">
    <citation type="submission" date="2021-01" db="EMBL/GenBank/DDBJ databases">
        <authorList>
            <person name="Kaushik A."/>
        </authorList>
    </citation>
    <scope>NUCLEOTIDE SEQUENCE</scope>
    <source>
        <strain evidence="2">AG6-10EEA</strain>
    </source>
</reference>
<protein>
    <recommendedName>
        <fullName evidence="1">Glycosyltransferase 61 catalytic domain-containing protein</fullName>
    </recommendedName>
</protein>
<dbReference type="InterPro" id="IPR049625">
    <property type="entry name" value="Glyco_transf_61_cat"/>
</dbReference>
<dbReference type="Pfam" id="PF04577">
    <property type="entry name" value="Glyco_transf_61"/>
    <property type="match status" value="1"/>
</dbReference>
<name>A0A8H3CN65_9AGAM</name>
<dbReference type="EMBL" id="CAJMXA010002640">
    <property type="protein sequence ID" value="CAE6484837.1"/>
    <property type="molecule type" value="Genomic_DNA"/>
</dbReference>
<gene>
    <name evidence="2" type="ORF">RDB_LOCUS93966</name>
</gene>
<dbReference type="AlphaFoldDB" id="A0A8H3CN65"/>
<evidence type="ECO:0000313" key="2">
    <source>
        <dbReference type="EMBL" id="CAE6484837.1"/>
    </source>
</evidence>
<comment type="caution">
    <text evidence="2">The sequence shown here is derived from an EMBL/GenBank/DDBJ whole genome shotgun (WGS) entry which is preliminary data.</text>
</comment>
<proteinExistence type="predicted"/>
<dbReference type="Proteomes" id="UP000663853">
    <property type="component" value="Unassembled WGS sequence"/>
</dbReference>
<evidence type="ECO:0000313" key="3">
    <source>
        <dbReference type="Proteomes" id="UP000663853"/>
    </source>
</evidence>
<accession>A0A8H3CN65</accession>
<sequence>VDKGKWWWEPPRRGVLTTSSVKQAIQDLSLWWYGSEADVARLSEQLKGGKPTADHKELVAALQELVARKNALPPSPQKRPWYLEIVEAEHISREEQVRIATRTTVMLGVHGNGLTHMIMMPITPLSTVIEPFYPGGFRRITSGRAWR</sequence>
<organism evidence="2 3">
    <name type="scientific">Rhizoctonia solani</name>
    <dbReference type="NCBI Taxonomy" id="456999"/>
    <lineage>
        <taxon>Eukaryota</taxon>
        <taxon>Fungi</taxon>
        <taxon>Dikarya</taxon>
        <taxon>Basidiomycota</taxon>
        <taxon>Agaricomycotina</taxon>
        <taxon>Agaricomycetes</taxon>
        <taxon>Cantharellales</taxon>
        <taxon>Ceratobasidiaceae</taxon>
        <taxon>Rhizoctonia</taxon>
    </lineage>
</organism>
<feature type="non-terminal residue" evidence="2">
    <location>
        <position position="1"/>
    </location>
</feature>
<evidence type="ECO:0000259" key="1">
    <source>
        <dbReference type="Pfam" id="PF04577"/>
    </source>
</evidence>
<feature type="domain" description="Glycosyltransferase 61 catalytic" evidence="1">
    <location>
        <begin position="56"/>
        <end position="121"/>
    </location>
</feature>
<dbReference type="GO" id="GO:0016757">
    <property type="term" value="F:glycosyltransferase activity"/>
    <property type="evidence" value="ECO:0007669"/>
    <property type="project" value="InterPro"/>
</dbReference>